<feature type="region of interest" description="Disordered" evidence="1">
    <location>
        <begin position="511"/>
        <end position="532"/>
    </location>
</feature>
<evidence type="ECO:0000256" key="1">
    <source>
        <dbReference type="SAM" id="MobiDB-lite"/>
    </source>
</evidence>
<dbReference type="PANTHER" id="PTHR48174:SF5">
    <property type="entry name" value="VACUOLAR PROTEIN SORTING-ASSOCIATED PROTEIN 62"/>
    <property type="match status" value="1"/>
</dbReference>
<evidence type="ECO:0000313" key="2">
    <source>
        <dbReference type="EMBL" id="MDG5484207.1"/>
    </source>
</evidence>
<protein>
    <submittedName>
        <fullName evidence="2">Uncharacterized protein</fullName>
    </submittedName>
</protein>
<proteinExistence type="predicted"/>
<gene>
    <name evidence="2" type="ORF">MNO81_15525</name>
</gene>
<feature type="region of interest" description="Disordered" evidence="1">
    <location>
        <begin position="581"/>
        <end position="608"/>
    </location>
</feature>
<dbReference type="EMBL" id="JAKZMO010000012">
    <property type="protein sequence ID" value="MDG5484207.1"/>
    <property type="molecule type" value="Genomic_DNA"/>
</dbReference>
<dbReference type="PANTHER" id="PTHR48174">
    <property type="entry name" value="DUF946 FAMILY PROTEIN"/>
    <property type="match status" value="1"/>
</dbReference>
<keyword evidence="3" id="KW-1185">Reference proteome</keyword>
<comment type="caution">
    <text evidence="2">The sequence shown here is derived from an EMBL/GenBank/DDBJ whole genome shotgun (WGS) entry which is preliminary data.</text>
</comment>
<reference evidence="2" key="1">
    <citation type="journal article" date="2023" name="Environ. Microbiol.">
        <title>The 2-methylpropene degradation pathway in Mycobacteriaceae family strains.</title>
        <authorList>
            <person name="Helbich S."/>
            <person name="Barrantes I."/>
            <person name="Dos Anjos Borges L.G."/>
            <person name="Pieper D.H."/>
            <person name="Vainshtein Y."/>
            <person name="Sohn K."/>
            <person name="Engesser K.H."/>
        </authorList>
    </citation>
    <scope>NUCLEOTIDE SEQUENCE</scope>
    <source>
        <strain evidence="2">IBE100</strain>
    </source>
</reference>
<sequence length="699" mass="75328">MARRSLTSATNTSDAASFTTDSISPRTDALVLIYVTSAAPAFTGTPPVPTITGNGLVWALVDSIVFGAGNALRLSCFRALGPTTAGAVTIDFGGRSQDFCAWSLFEFDDVDTSAPFGAAAVKPPVKTTASGTSLTAVLPGGDAGNLAAGGIALDSPQNVTPGAGFVEIHEQVPAQFLGQGGALQTQDASTVVANVRWAWTTAANAAAIVVEVVSAPTTPPNLLTEDEKLIRRFEPILFLHPDEKFFPSDAKRFVEHAALWSATAPYDDKNNWRRIVERKKLTAARSEGGTFLGDNLSDGDDEARFLELGAWKDGDESAESGVTADSTNLYANRNAIVDAYRGELAGSQFWYHAEVFHTERLRSLAGGPPNLRKTLDSLGLAHPTLLCYYLFFPAHEQSVGKDECSGVKAVAVSCHAGDWQCLALLLDGDGSQDPARYTPKFFGHTGSRPTQVDVAGVPVYRPYQFDAEDRTVMKVERWRPTSGPVALQPEVNGEHPRLYVAKGSHSLYTKPGEHDVDPYPPEQNPRGCGGYDNPVLAPGDIPGDPMSTAELVAIIAKSIVPIIGWIGILLETYLIDHPFGATGPGNDKPDPEQAPASPADGIAVRPPDVSVPDAVGRVEVWRSRRNLVLGGRTYDFVVDRDTQVWWPHDDNERGFRGRWGQRVSADPMSRRCGPKFPDYVDMFLRALEDGITRGFFPRP</sequence>
<name>A0ABT6GRG9_MYCGU</name>
<evidence type="ECO:0000313" key="3">
    <source>
        <dbReference type="Proteomes" id="UP001154266"/>
    </source>
</evidence>
<organism evidence="2 3">
    <name type="scientific">Mycolicibacterium gadium</name>
    <name type="common">Mycobacterium gadium</name>
    <dbReference type="NCBI Taxonomy" id="1794"/>
    <lineage>
        <taxon>Bacteria</taxon>
        <taxon>Bacillati</taxon>
        <taxon>Actinomycetota</taxon>
        <taxon>Actinomycetes</taxon>
        <taxon>Mycobacteriales</taxon>
        <taxon>Mycobacteriaceae</taxon>
        <taxon>Mycolicibacterium</taxon>
    </lineage>
</organism>
<accession>A0ABT6GRG9</accession>
<dbReference type="RefSeq" id="WP_278221843.1">
    <property type="nucleotide sequence ID" value="NZ_JAKZMO010000012.1"/>
</dbReference>
<dbReference type="Proteomes" id="UP001154266">
    <property type="component" value="Unassembled WGS sequence"/>
</dbReference>